<comment type="caution">
    <text evidence="1">The sequence shown here is derived from an EMBL/GenBank/DDBJ whole genome shotgun (WGS) entry which is preliminary data.</text>
</comment>
<evidence type="ECO:0000313" key="2">
    <source>
        <dbReference type="Proteomes" id="UP001315278"/>
    </source>
</evidence>
<name>A0ABS5FM18_9BRAD</name>
<dbReference type="InterPro" id="IPR047975">
    <property type="entry name" value="Heme_bind_FMP"/>
</dbReference>
<organism evidence="1 2">
    <name type="scientific">Bradyrhizobium jicamae</name>
    <dbReference type="NCBI Taxonomy" id="280332"/>
    <lineage>
        <taxon>Bacteria</taxon>
        <taxon>Pseudomonadati</taxon>
        <taxon>Pseudomonadota</taxon>
        <taxon>Alphaproteobacteria</taxon>
        <taxon>Hyphomicrobiales</taxon>
        <taxon>Nitrobacteraceae</taxon>
        <taxon>Bradyrhizobium</taxon>
    </lineage>
</organism>
<dbReference type="EMBL" id="JAFCJH010000020">
    <property type="protein sequence ID" value="MBR0797709.1"/>
    <property type="molecule type" value="Genomic_DNA"/>
</dbReference>
<sequence>MDVLQDFQLTSVSGRIEQGSEAEFQATPVRMRSLLGPLAMLPGTWKGRGFNQIWRPFHGSQDRFLELNETIETLQFDEIPGDIPNRGLLQNDINLHGIRYLQQIQDAHVLGPNHKLAGIHIEPGLWLTTPATTNPSDPTTVARLANIPHGTSLVAQGSSSSTNSGPEIHPVSITPFTIGNPNNKIQFPESNLSTPSQFRTPHADIPHVTQAMVDNPNSVLSAALAGHTIIGTTVLRVSTNPLNPPTTGGGTSNIAFLQGAGGGPNANAAEVDAIFWIEIVREANGAIKHQLQYSQTVLLNFNGLSWPHVTVATLVKQ</sequence>
<gene>
    <name evidence="1" type="ORF">JQ615_20195</name>
</gene>
<dbReference type="Proteomes" id="UP001315278">
    <property type="component" value="Unassembled WGS sequence"/>
</dbReference>
<proteinExistence type="predicted"/>
<accession>A0ABS5FM18</accession>
<protein>
    <submittedName>
        <fullName evidence="1">Uncharacterized protein</fullName>
    </submittedName>
</protein>
<dbReference type="NCBIfam" id="NF040572">
    <property type="entry name" value="heme_bind_FMP"/>
    <property type="match status" value="1"/>
</dbReference>
<reference evidence="2" key="1">
    <citation type="journal article" date="2021" name="ISME J.">
        <title>Evolutionary origin and ecological implication of a unique nif island in free-living Bradyrhizobium lineages.</title>
        <authorList>
            <person name="Tao J."/>
        </authorList>
    </citation>
    <scope>NUCLEOTIDE SEQUENCE [LARGE SCALE GENOMIC DNA]</scope>
    <source>
        <strain evidence="2">SZCCT0434</strain>
    </source>
</reference>
<evidence type="ECO:0000313" key="1">
    <source>
        <dbReference type="EMBL" id="MBR0797709.1"/>
    </source>
</evidence>
<keyword evidence="2" id="KW-1185">Reference proteome</keyword>